<organism evidence="2 3">
    <name type="scientific">Mycobacterium tuberculosis</name>
    <dbReference type="NCBI Taxonomy" id="1773"/>
    <lineage>
        <taxon>Bacteria</taxon>
        <taxon>Bacillati</taxon>
        <taxon>Actinomycetota</taxon>
        <taxon>Actinomycetes</taxon>
        <taxon>Mycobacteriales</taxon>
        <taxon>Mycobacteriaceae</taxon>
        <taxon>Mycobacterium</taxon>
        <taxon>Mycobacterium tuberculosis complex</taxon>
    </lineage>
</organism>
<sequence>MGGEYLQRRYPCRFRKAMGVTADEQRPGGPLGGAVFDDSLGDGQNM</sequence>
<comment type="caution">
    <text evidence="2">The sequence shown here is derived from an EMBL/GenBank/DDBJ whole genome shotgun (WGS) entry which is preliminary data.</text>
</comment>
<dbReference type="AlphaFoldDB" id="A0A916PHD7"/>
<gene>
    <name evidence="2" type="ORF">ERS007739_04644</name>
</gene>
<accession>A0A916PHD7</accession>
<reference evidence="3" key="1">
    <citation type="submission" date="2015-03" db="EMBL/GenBank/DDBJ databases">
        <authorList>
            <consortium name="Pathogen Informatics"/>
        </authorList>
    </citation>
    <scope>NUCLEOTIDE SEQUENCE [LARGE SCALE GENOMIC DNA]</scope>
    <source>
        <strain evidence="3">N09902308</strain>
    </source>
</reference>
<dbReference type="Proteomes" id="UP000039021">
    <property type="component" value="Unassembled WGS sequence"/>
</dbReference>
<evidence type="ECO:0000256" key="1">
    <source>
        <dbReference type="SAM" id="MobiDB-lite"/>
    </source>
</evidence>
<feature type="region of interest" description="Disordered" evidence="1">
    <location>
        <begin position="20"/>
        <end position="46"/>
    </location>
</feature>
<evidence type="ECO:0000313" key="3">
    <source>
        <dbReference type="Proteomes" id="UP000039021"/>
    </source>
</evidence>
<name>A0A916PHD7_MYCTX</name>
<protein>
    <submittedName>
        <fullName evidence="2">Uncharacterized protein</fullName>
    </submittedName>
</protein>
<proteinExistence type="predicted"/>
<evidence type="ECO:0000313" key="2">
    <source>
        <dbReference type="EMBL" id="CPA49674.1"/>
    </source>
</evidence>
<dbReference type="EMBL" id="CSBK01003024">
    <property type="protein sequence ID" value="CPA49674.1"/>
    <property type="molecule type" value="Genomic_DNA"/>
</dbReference>